<feature type="compositionally biased region" description="Basic and acidic residues" evidence="1">
    <location>
        <begin position="1"/>
        <end position="23"/>
    </location>
</feature>
<evidence type="ECO:0000256" key="1">
    <source>
        <dbReference type="SAM" id="MobiDB-lite"/>
    </source>
</evidence>
<proteinExistence type="predicted"/>
<gene>
    <name evidence="2" type="ORF">METZ01_LOCUS280866</name>
</gene>
<sequence>MIAMKKDVDSIKGPDPEREDFRQISKSRNLVEQPQNESFRSKESLFIGRTSPMTQEESKQRLEPSQLKINVREYQDRDQDFMDQLRQEHL</sequence>
<protein>
    <submittedName>
        <fullName evidence="2">Uncharacterized protein</fullName>
    </submittedName>
</protein>
<accession>A0A382KY42</accession>
<feature type="region of interest" description="Disordered" evidence="1">
    <location>
        <begin position="1"/>
        <end position="90"/>
    </location>
</feature>
<dbReference type="EMBL" id="UINC01082862">
    <property type="protein sequence ID" value="SVC28012.1"/>
    <property type="molecule type" value="Genomic_DNA"/>
</dbReference>
<organism evidence="2">
    <name type="scientific">marine metagenome</name>
    <dbReference type="NCBI Taxonomy" id="408172"/>
    <lineage>
        <taxon>unclassified sequences</taxon>
        <taxon>metagenomes</taxon>
        <taxon>ecological metagenomes</taxon>
    </lineage>
</organism>
<feature type="compositionally biased region" description="Polar residues" evidence="1">
    <location>
        <begin position="24"/>
        <end position="38"/>
    </location>
</feature>
<feature type="non-terminal residue" evidence="2">
    <location>
        <position position="90"/>
    </location>
</feature>
<evidence type="ECO:0000313" key="2">
    <source>
        <dbReference type="EMBL" id="SVC28012.1"/>
    </source>
</evidence>
<name>A0A382KY42_9ZZZZ</name>
<reference evidence="2" key="1">
    <citation type="submission" date="2018-05" db="EMBL/GenBank/DDBJ databases">
        <authorList>
            <person name="Lanie J.A."/>
            <person name="Ng W.-L."/>
            <person name="Kazmierczak K.M."/>
            <person name="Andrzejewski T.M."/>
            <person name="Davidsen T.M."/>
            <person name="Wayne K.J."/>
            <person name="Tettelin H."/>
            <person name="Glass J.I."/>
            <person name="Rusch D."/>
            <person name="Podicherti R."/>
            <person name="Tsui H.-C.T."/>
            <person name="Winkler M.E."/>
        </authorList>
    </citation>
    <scope>NUCLEOTIDE SEQUENCE</scope>
</reference>
<dbReference type="AlphaFoldDB" id="A0A382KY42"/>
<feature type="compositionally biased region" description="Basic and acidic residues" evidence="1">
    <location>
        <begin position="70"/>
        <end position="90"/>
    </location>
</feature>